<keyword evidence="5" id="KW-1133">Transmembrane helix</keyword>
<evidence type="ECO:0000259" key="6">
    <source>
        <dbReference type="Pfam" id="PF06458"/>
    </source>
</evidence>
<dbReference type="InterPro" id="IPR001611">
    <property type="entry name" value="Leu-rich_rpt"/>
</dbReference>
<dbReference type="Proteomes" id="UP001596191">
    <property type="component" value="Unassembled WGS sequence"/>
</dbReference>
<gene>
    <name evidence="7" type="ORF">ACFQET_01410</name>
</gene>
<dbReference type="InterPro" id="IPR009459">
    <property type="entry name" value="MucBP_dom"/>
</dbReference>
<evidence type="ECO:0000256" key="3">
    <source>
        <dbReference type="ARBA" id="ARBA00022737"/>
    </source>
</evidence>
<keyword evidence="8" id="KW-1185">Reference proteome</keyword>
<dbReference type="EMBL" id="JBHSSJ010000001">
    <property type="protein sequence ID" value="MFC6274173.1"/>
    <property type="molecule type" value="Genomic_DNA"/>
</dbReference>
<dbReference type="Gene3D" id="3.80.10.10">
    <property type="entry name" value="Ribonuclease Inhibitor"/>
    <property type="match status" value="1"/>
</dbReference>
<evidence type="ECO:0000256" key="1">
    <source>
        <dbReference type="ARBA" id="ARBA00022614"/>
    </source>
</evidence>
<comment type="caution">
    <text evidence="7">The sequence shown here is derived from an EMBL/GenBank/DDBJ whole genome shotgun (WGS) entry which is preliminary data.</text>
</comment>
<dbReference type="InterPro" id="IPR025875">
    <property type="entry name" value="Leu-rich_rpt_4"/>
</dbReference>
<keyword evidence="3" id="KW-0677">Repeat</keyword>
<feature type="region of interest" description="Disordered" evidence="4">
    <location>
        <begin position="562"/>
        <end position="589"/>
    </location>
</feature>
<evidence type="ECO:0000313" key="7">
    <source>
        <dbReference type="EMBL" id="MFC6274173.1"/>
    </source>
</evidence>
<dbReference type="RefSeq" id="WP_125638170.1">
    <property type="nucleotide sequence ID" value="NZ_JBHSSJ010000001.1"/>
</dbReference>
<dbReference type="Pfam" id="PF12799">
    <property type="entry name" value="LRR_4"/>
    <property type="match status" value="1"/>
</dbReference>
<sequence>MLNKMDTKRHYKMYKKGKHWIFAGIIAVGLSLGAVDVSANADVVANDGATSTVVTTAESVKRDTVTPTPKVDPGPKVDPEPVTAPVDKPDATPVPKDDGSKVAEEPVTNPAPQPVRSSRSLAPAAVPVVKESINDWLPNKTLQLTIMNRLNEMDLGRTWTTPEEITQDDMALLDEVHVGGSSNSGNKDTYIDGTTSFSLKGLEYAINVKHLTLKSNLNAGYHYFGDVTDISELAYMAKLETVDLAGNRITDASPLWGLKNLQDLDIQYNHILDLSGFKAMHIPKIKTWFQYVVLPLTRVDRATRQGRLAVKFTDEDDYTWKLSTAKEAWWVSTESKIPGQTYGLVYYKGGDKTYNPDGSITFDNMPEQEPGVTSYKDKLVIPQQYKYFMIGVANENGTNRIVIVQPYLLSDKAGTVTVSYQDKDGKPLADDEILDAKLVGDSYTTAAKEFDGYTLTKAPENANGTYTADDIHVVYVYDKTPVTPPVVTPSATIKVTVHYQTSDGIPVAADVVLTGKAGDSYTTSAAVVDGYTLATTPANANGVYGDQDSEVTYIYAKDEGDANLIDPGNEADKPDGKKPDVNKPVTPSTGGAAAVVAKSNPNGGHVVNLTVGKTAAKETLPQTDEKTISPLWGLAVLGSLLGLAVIGRKQKF</sequence>
<keyword evidence="5" id="KW-0472">Membrane</keyword>
<dbReference type="Pfam" id="PF06458">
    <property type="entry name" value="MucBP"/>
    <property type="match status" value="2"/>
</dbReference>
<dbReference type="Gene3D" id="3.10.20.320">
    <property type="entry name" value="Putative peptidoglycan bound protein (lpxtg motif)"/>
    <property type="match status" value="2"/>
</dbReference>
<keyword evidence="2" id="KW-0732">Signal</keyword>
<dbReference type="PROSITE" id="PS51450">
    <property type="entry name" value="LRR"/>
    <property type="match status" value="2"/>
</dbReference>
<dbReference type="InterPro" id="IPR022263">
    <property type="entry name" value="KxYKxGKxW"/>
</dbReference>
<feature type="transmembrane region" description="Helical" evidence="5">
    <location>
        <begin position="629"/>
        <end position="647"/>
    </location>
</feature>
<feature type="domain" description="MucBP" evidence="6">
    <location>
        <begin position="415"/>
        <end position="477"/>
    </location>
</feature>
<evidence type="ECO:0000256" key="4">
    <source>
        <dbReference type="SAM" id="MobiDB-lite"/>
    </source>
</evidence>
<protein>
    <submittedName>
        <fullName evidence="7">MucBP domain-containing protein</fullName>
    </submittedName>
</protein>
<dbReference type="NCBIfam" id="TIGR03715">
    <property type="entry name" value="KxYKxGKxW"/>
    <property type="match status" value="1"/>
</dbReference>
<dbReference type="Pfam" id="PF19258">
    <property type="entry name" value="KxYKxGKxW_sig"/>
    <property type="match status" value="1"/>
</dbReference>
<evidence type="ECO:0000256" key="5">
    <source>
        <dbReference type="SAM" id="Phobius"/>
    </source>
</evidence>
<feature type="compositionally biased region" description="Basic and acidic residues" evidence="4">
    <location>
        <begin position="87"/>
        <end position="104"/>
    </location>
</feature>
<feature type="region of interest" description="Disordered" evidence="4">
    <location>
        <begin position="58"/>
        <end position="121"/>
    </location>
</feature>
<feature type="compositionally biased region" description="Basic and acidic residues" evidence="4">
    <location>
        <begin position="570"/>
        <end position="581"/>
    </location>
</feature>
<evidence type="ECO:0000313" key="8">
    <source>
        <dbReference type="Proteomes" id="UP001596191"/>
    </source>
</evidence>
<dbReference type="SUPFAM" id="SSF52075">
    <property type="entry name" value="Outer arm dynein light chain 1"/>
    <property type="match status" value="1"/>
</dbReference>
<feature type="domain" description="MucBP" evidence="6">
    <location>
        <begin position="494"/>
        <end position="555"/>
    </location>
</feature>
<proteinExistence type="predicted"/>
<keyword evidence="5" id="KW-0812">Transmembrane</keyword>
<evidence type="ECO:0000256" key="2">
    <source>
        <dbReference type="ARBA" id="ARBA00022729"/>
    </source>
</evidence>
<accession>A0ABW1TJZ9</accession>
<keyword evidence="1" id="KW-0433">Leucine-rich repeat</keyword>
<dbReference type="InterPro" id="IPR032675">
    <property type="entry name" value="LRR_dom_sf"/>
</dbReference>
<organism evidence="7 8">
    <name type="scientific">Levilactobacillus tangyuanensis</name>
    <dbReference type="NCBI Taxonomy" id="2486021"/>
    <lineage>
        <taxon>Bacteria</taxon>
        <taxon>Bacillati</taxon>
        <taxon>Bacillota</taxon>
        <taxon>Bacilli</taxon>
        <taxon>Lactobacillales</taxon>
        <taxon>Lactobacillaceae</taxon>
        <taxon>Levilactobacillus</taxon>
    </lineage>
</organism>
<name>A0ABW1TJZ9_9LACO</name>
<reference evidence="8" key="1">
    <citation type="journal article" date="2019" name="Int. J. Syst. Evol. Microbiol.">
        <title>The Global Catalogue of Microorganisms (GCM) 10K type strain sequencing project: providing services to taxonomists for standard genome sequencing and annotation.</title>
        <authorList>
            <consortium name="The Broad Institute Genomics Platform"/>
            <consortium name="The Broad Institute Genome Sequencing Center for Infectious Disease"/>
            <person name="Wu L."/>
            <person name="Ma J."/>
        </authorList>
    </citation>
    <scope>NUCLEOTIDE SEQUENCE [LARGE SCALE GENOMIC DNA]</scope>
    <source>
        <strain evidence="8">CCM 8907</strain>
    </source>
</reference>